<keyword evidence="2" id="KW-1185">Reference proteome</keyword>
<proteinExistence type="predicted"/>
<protein>
    <submittedName>
        <fullName evidence="1">Uncharacterized protein</fullName>
    </submittedName>
</protein>
<evidence type="ECO:0000313" key="1">
    <source>
        <dbReference type="EMBL" id="SEM22576.1"/>
    </source>
</evidence>
<organism evidence="1 2">
    <name type="scientific">Mesobacillus persicus</name>
    <dbReference type="NCBI Taxonomy" id="930146"/>
    <lineage>
        <taxon>Bacteria</taxon>
        <taxon>Bacillati</taxon>
        <taxon>Bacillota</taxon>
        <taxon>Bacilli</taxon>
        <taxon>Bacillales</taxon>
        <taxon>Bacillaceae</taxon>
        <taxon>Mesobacillus</taxon>
    </lineage>
</organism>
<gene>
    <name evidence="1" type="ORF">SAMN05192533_101496</name>
</gene>
<dbReference type="EMBL" id="FOBW01000001">
    <property type="protein sequence ID" value="SEM22576.1"/>
    <property type="molecule type" value="Genomic_DNA"/>
</dbReference>
<dbReference type="Proteomes" id="UP000198553">
    <property type="component" value="Unassembled WGS sequence"/>
</dbReference>
<name>A0A1H7WLY2_9BACI</name>
<evidence type="ECO:0000313" key="2">
    <source>
        <dbReference type="Proteomes" id="UP000198553"/>
    </source>
</evidence>
<reference evidence="2" key="1">
    <citation type="submission" date="2016-10" db="EMBL/GenBank/DDBJ databases">
        <authorList>
            <person name="Varghese N."/>
            <person name="Submissions S."/>
        </authorList>
    </citation>
    <scope>NUCLEOTIDE SEQUENCE [LARGE SCALE GENOMIC DNA]</scope>
    <source>
        <strain evidence="2">B48,IBRC-M 10115,DSM 25386,CECT 8001</strain>
    </source>
</reference>
<sequence length="209" mass="23841">MTENHQFEAMKSNWDSLAMGDFYELLAAKLDFVEATNLNHVKEKVIEVVGEENESKVSDSVLPAILVTAFYYKTGKETVILSKEESKDILSMEEPYIDVEYLSSTNFCLYLRIDDGLLTATDQAGKILEVEGIYLLNVQKEPQNALLAYSVVKDEGKYGFHYLSFPYGEEGNIFDYYEAFSEAIGLEENAFQSREILQFALNAIYYLDF</sequence>
<dbReference type="RefSeq" id="WP_090740787.1">
    <property type="nucleotide sequence ID" value="NZ_FOBW01000001.1"/>
</dbReference>
<accession>A0A1H7WLY2</accession>
<dbReference type="AlphaFoldDB" id="A0A1H7WLY2"/>